<name>A0A4S4LF56_9AGAM</name>
<feature type="region of interest" description="Disordered" evidence="1">
    <location>
        <begin position="100"/>
        <end position="147"/>
    </location>
</feature>
<feature type="compositionally biased region" description="Low complexity" evidence="1">
    <location>
        <begin position="43"/>
        <end position="58"/>
    </location>
</feature>
<proteinExistence type="predicted"/>
<evidence type="ECO:0000256" key="1">
    <source>
        <dbReference type="SAM" id="MobiDB-lite"/>
    </source>
</evidence>
<dbReference type="Proteomes" id="UP000308199">
    <property type="component" value="Unassembled WGS sequence"/>
</dbReference>
<feature type="region of interest" description="Disordered" evidence="1">
    <location>
        <begin position="318"/>
        <end position="341"/>
    </location>
</feature>
<feature type="region of interest" description="Disordered" evidence="1">
    <location>
        <begin position="1"/>
        <end position="58"/>
    </location>
</feature>
<dbReference type="EMBL" id="SGPK01000034">
    <property type="protein sequence ID" value="THH10512.1"/>
    <property type="molecule type" value="Genomic_DNA"/>
</dbReference>
<feature type="compositionally biased region" description="Polar residues" evidence="1">
    <location>
        <begin position="330"/>
        <end position="341"/>
    </location>
</feature>
<keyword evidence="4" id="KW-1185">Reference proteome</keyword>
<feature type="domain" description="DUF6699" evidence="2">
    <location>
        <begin position="168"/>
        <end position="309"/>
    </location>
</feature>
<feature type="compositionally biased region" description="Low complexity" evidence="1">
    <location>
        <begin position="22"/>
        <end position="35"/>
    </location>
</feature>
<dbReference type="AlphaFoldDB" id="A0A4S4LF56"/>
<feature type="compositionally biased region" description="Polar residues" evidence="1">
    <location>
        <begin position="108"/>
        <end position="120"/>
    </location>
</feature>
<reference evidence="3 4" key="1">
    <citation type="submission" date="2019-02" db="EMBL/GenBank/DDBJ databases">
        <title>Genome sequencing of the rare red list fungi Phellinidium pouzarii.</title>
        <authorList>
            <person name="Buettner E."/>
            <person name="Kellner H."/>
        </authorList>
    </citation>
    <scope>NUCLEOTIDE SEQUENCE [LARGE SCALE GENOMIC DNA]</scope>
    <source>
        <strain evidence="3 4">DSM 108285</strain>
    </source>
</reference>
<organism evidence="3 4">
    <name type="scientific">Phellinidium pouzarii</name>
    <dbReference type="NCBI Taxonomy" id="167371"/>
    <lineage>
        <taxon>Eukaryota</taxon>
        <taxon>Fungi</taxon>
        <taxon>Dikarya</taxon>
        <taxon>Basidiomycota</taxon>
        <taxon>Agaricomycotina</taxon>
        <taxon>Agaricomycetes</taxon>
        <taxon>Hymenochaetales</taxon>
        <taxon>Hymenochaetaceae</taxon>
        <taxon>Phellinidium</taxon>
    </lineage>
</organism>
<sequence length="394" mass="43783">MPDRHVHWPDELAGENDNTLFVPSPSHVPSLSLTTDDSDSIHDSSPPSTPPSGSIYSSRTLDDRHFQRHVQTTPISVREPAFPHITAQFPLVRILDTSPDAPRWSFEDSPSASDSHQQAGPPQSLPPLSQSPRKYPFPSQAHPRERSASPTLHPFLAFMNVSPFSLMIWDLRDEPSVSSVRTTMANSSTSDVLRLLLAPATDPARREMHIHCVGNSVYEPLIVRSSAQSDVRRRGTESSGVASSLVSRASESSNTVDYITVLQVLRGIHHYLQTLVSASEFSELRSLPTPGLQNSVAEAFHKRRADTECRKAFRRSASGRNPVYSHHSPSRQVHQTNFPTSPSSIYLGANTSAYSENSDQKESLKRLDLLLGQTRFLGLAHLENKEDEWYIRVA</sequence>
<gene>
    <name evidence="3" type="ORF">EW145_g1269</name>
</gene>
<evidence type="ECO:0000313" key="4">
    <source>
        <dbReference type="Proteomes" id="UP000308199"/>
    </source>
</evidence>
<feature type="compositionally biased region" description="Basic and acidic residues" evidence="1">
    <location>
        <begin position="1"/>
        <end position="10"/>
    </location>
</feature>
<protein>
    <recommendedName>
        <fullName evidence="2">DUF6699 domain-containing protein</fullName>
    </recommendedName>
</protein>
<dbReference type="InterPro" id="IPR046522">
    <property type="entry name" value="DUF6699"/>
</dbReference>
<dbReference type="Pfam" id="PF20415">
    <property type="entry name" value="DUF6699"/>
    <property type="match status" value="1"/>
</dbReference>
<comment type="caution">
    <text evidence="3">The sequence shown here is derived from an EMBL/GenBank/DDBJ whole genome shotgun (WGS) entry which is preliminary data.</text>
</comment>
<evidence type="ECO:0000259" key="2">
    <source>
        <dbReference type="Pfam" id="PF20415"/>
    </source>
</evidence>
<evidence type="ECO:0000313" key="3">
    <source>
        <dbReference type="EMBL" id="THH10512.1"/>
    </source>
</evidence>
<accession>A0A4S4LF56</accession>
<dbReference type="OrthoDB" id="2783256at2759"/>